<dbReference type="EC" id="3.4.22.-" evidence="11"/>
<dbReference type="GO" id="GO:0006508">
    <property type="term" value="P:proteolysis"/>
    <property type="evidence" value="ECO:0007669"/>
    <property type="project" value="UniProtKB-KW"/>
</dbReference>
<dbReference type="EMBL" id="CP017825">
    <property type="protein sequence ID" value="APA14187.1"/>
    <property type="molecule type" value="Genomic_DNA"/>
</dbReference>
<organism evidence="14 15">
    <name type="scientific">Sclerotinia sclerotiorum (strain ATCC 18683 / 1980 / Ss-1)</name>
    <name type="common">White mold</name>
    <name type="synonym">Whetzelinia sclerotiorum</name>
    <dbReference type="NCBI Taxonomy" id="665079"/>
    <lineage>
        <taxon>Eukaryota</taxon>
        <taxon>Fungi</taxon>
        <taxon>Dikarya</taxon>
        <taxon>Ascomycota</taxon>
        <taxon>Pezizomycotina</taxon>
        <taxon>Leotiomycetes</taxon>
        <taxon>Helotiales</taxon>
        <taxon>Sclerotiniaceae</taxon>
        <taxon>Sclerotinia</taxon>
    </lineage>
</organism>
<evidence type="ECO:0000256" key="2">
    <source>
        <dbReference type="ARBA" id="ARBA00010958"/>
    </source>
</evidence>
<gene>
    <name evidence="14" type="ORF">sscle_12g089570</name>
</gene>
<dbReference type="InterPro" id="IPR038765">
    <property type="entry name" value="Papain-like_cys_pep_sf"/>
</dbReference>
<evidence type="ECO:0000256" key="6">
    <source>
        <dbReference type="ARBA" id="ARBA00022801"/>
    </source>
</evidence>
<comment type="function">
    <text evidence="11">Required for selective autophagic degradation of the nucleus (nucleophagy) as well as for mitophagy which contributes to regulate mitochondrial quantity and quality by eliminating the mitochondria to a basal level to fulfill cellular energy requirements and preventing excess ROS production.</text>
</comment>
<feature type="compositionally biased region" description="Low complexity" evidence="12">
    <location>
        <begin position="66"/>
        <end position="77"/>
    </location>
</feature>
<evidence type="ECO:0000313" key="15">
    <source>
        <dbReference type="Proteomes" id="UP000177798"/>
    </source>
</evidence>
<protein>
    <recommendedName>
        <fullName evidence="11">Cysteine protease</fullName>
        <ecNumber evidence="11">3.4.22.-</ecNumber>
    </recommendedName>
</protein>
<dbReference type="SMR" id="A0A1D9QGW5"/>
<dbReference type="Proteomes" id="UP000177798">
    <property type="component" value="Chromosome 12"/>
</dbReference>
<evidence type="ECO:0000256" key="3">
    <source>
        <dbReference type="ARBA" id="ARBA00022448"/>
    </source>
</evidence>
<dbReference type="GO" id="GO:0019786">
    <property type="term" value="F:protein-phosphatidylethanolamide deconjugating activity"/>
    <property type="evidence" value="ECO:0007669"/>
    <property type="project" value="InterPro"/>
</dbReference>
<keyword evidence="8" id="KW-0653">Protein transport</keyword>
<keyword evidence="11" id="KW-0539">Nucleus</keyword>
<dbReference type="PANTHER" id="PTHR22624:SF49">
    <property type="entry name" value="CYSTEINE PROTEASE"/>
    <property type="match status" value="1"/>
</dbReference>
<dbReference type="AlphaFoldDB" id="A0A1D9QGW5"/>
<dbReference type="InterPro" id="IPR005078">
    <property type="entry name" value="Peptidase_C54"/>
</dbReference>
<dbReference type="Pfam" id="PF03416">
    <property type="entry name" value="Peptidase_C54"/>
    <property type="match status" value="1"/>
</dbReference>
<evidence type="ECO:0000256" key="1">
    <source>
        <dbReference type="ARBA" id="ARBA00004329"/>
    </source>
</evidence>
<dbReference type="OrthoDB" id="2960936at2759"/>
<reference evidence="15" key="1">
    <citation type="journal article" date="2017" name="Genome Biol. Evol.">
        <title>The complete genome sequence of the phytopathogenic fungus Sclerotinia sclerotiorum reveals insights into the genome architecture of broad host range pathogens.</title>
        <authorList>
            <person name="Derbyshire M."/>
            <person name="Denton-Giles M."/>
            <person name="Hegedus D."/>
            <person name="Seifbarghy S."/>
            <person name="Rollins J."/>
            <person name="van Kan J."/>
            <person name="Seidl M.F."/>
            <person name="Faino L."/>
            <person name="Mbengue M."/>
            <person name="Navaud O."/>
            <person name="Raffaele S."/>
            <person name="Hammond-Kosack K."/>
            <person name="Heard S."/>
            <person name="Oliver R."/>
        </authorList>
    </citation>
    <scope>NUCLEOTIDE SEQUENCE [LARGE SCALE GENOMIC DNA]</scope>
    <source>
        <strain evidence="15">ATCC 18683 / 1980 / Ss-1</strain>
    </source>
</reference>
<evidence type="ECO:0000256" key="4">
    <source>
        <dbReference type="ARBA" id="ARBA00022490"/>
    </source>
</evidence>
<evidence type="ECO:0000256" key="9">
    <source>
        <dbReference type="ARBA" id="ARBA00023006"/>
    </source>
</evidence>
<feature type="domain" description="Peptidase C54 catalytic" evidence="13">
    <location>
        <begin position="101"/>
        <end position="391"/>
    </location>
</feature>
<dbReference type="GO" id="GO:0006914">
    <property type="term" value="P:autophagy"/>
    <property type="evidence" value="ECO:0007669"/>
    <property type="project" value="UniProtKB-KW"/>
</dbReference>
<dbReference type="GO" id="GO:0015031">
    <property type="term" value="P:protein transport"/>
    <property type="evidence" value="ECO:0007669"/>
    <property type="project" value="UniProtKB-KW"/>
</dbReference>
<name>A0A1D9QGW5_SCLS1</name>
<keyword evidence="4 11" id="KW-0963">Cytoplasm</keyword>
<dbReference type="GO" id="GO:0000407">
    <property type="term" value="C:phagophore assembly site"/>
    <property type="evidence" value="ECO:0007669"/>
    <property type="project" value="UniProtKB-SubCell"/>
</dbReference>
<dbReference type="GO" id="GO:0005634">
    <property type="term" value="C:nucleus"/>
    <property type="evidence" value="ECO:0007669"/>
    <property type="project" value="UniProtKB-SubCell"/>
</dbReference>
<keyword evidence="6 11" id="KW-0378">Hydrolase</keyword>
<evidence type="ECO:0000256" key="12">
    <source>
        <dbReference type="SAM" id="MobiDB-lite"/>
    </source>
</evidence>
<comment type="subcellular location">
    <subcellularLocation>
        <location evidence="11">Nucleus</location>
    </subcellularLocation>
    <subcellularLocation>
        <location evidence="11">Cytoplasm</location>
    </subcellularLocation>
    <subcellularLocation>
        <location evidence="1">Preautophagosomal structure</location>
    </subcellularLocation>
</comment>
<comment type="similarity">
    <text evidence="2 11">Belongs to the peptidase C54 family.</text>
</comment>
<dbReference type="VEuPathDB" id="FungiDB:sscle_12g089570"/>
<evidence type="ECO:0000259" key="13">
    <source>
        <dbReference type="Pfam" id="PF03416"/>
    </source>
</evidence>
<evidence type="ECO:0000313" key="14">
    <source>
        <dbReference type="EMBL" id="APA14187.1"/>
    </source>
</evidence>
<keyword evidence="5 11" id="KW-0645">Protease</keyword>
<dbReference type="InterPro" id="IPR046792">
    <property type="entry name" value="Peptidase_C54_cat"/>
</dbReference>
<evidence type="ECO:0000256" key="5">
    <source>
        <dbReference type="ARBA" id="ARBA00022670"/>
    </source>
</evidence>
<keyword evidence="9" id="KW-0072">Autophagy</keyword>
<accession>A0A1D9QGW5</accession>
<evidence type="ECO:0000256" key="11">
    <source>
        <dbReference type="RuleBase" id="RU363115"/>
    </source>
</evidence>
<evidence type="ECO:0000256" key="10">
    <source>
        <dbReference type="ARBA" id="ARBA00029362"/>
    </source>
</evidence>
<dbReference type="SUPFAM" id="SSF54001">
    <property type="entry name" value="Cysteine proteinases"/>
    <property type="match status" value="1"/>
</dbReference>
<keyword evidence="3" id="KW-0813">Transport</keyword>
<dbReference type="PANTHER" id="PTHR22624">
    <property type="entry name" value="CYSTEINE PROTEASE ATG4"/>
    <property type="match status" value="1"/>
</dbReference>
<evidence type="ECO:0000256" key="7">
    <source>
        <dbReference type="ARBA" id="ARBA00022807"/>
    </source>
</evidence>
<feature type="region of interest" description="Disordered" evidence="12">
    <location>
        <begin position="65"/>
        <end position="91"/>
    </location>
</feature>
<feature type="compositionally biased region" description="Polar residues" evidence="12">
    <location>
        <begin position="78"/>
        <end position="91"/>
    </location>
</feature>
<proteinExistence type="inferred from homology"/>
<comment type="catalytic activity">
    <reaction evidence="10">
        <text>[protein]-C-terminal L-amino acid-glycyl-phosphatidylethanolamide + H2O = [protein]-C-terminal L-amino acid-glycine + a 1,2-diacyl-sn-glycero-3-phosphoethanolamine</text>
        <dbReference type="Rhea" id="RHEA:67548"/>
        <dbReference type="Rhea" id="RHEA-COMP:17323"/>
        <dbReference type="Rhea" id="RHEA-COMP:17324"/>
        <dbReference type="ChEBI" id="CHEBI:15377"/>
        <dbReference type="ChEBI" id="CHEBI:64612"/>
        <dbReference type="ChEBI" id="CHEBI:172940"/>
        <dbReference type="ChEBI" id="CHEBI:172941"/>
    </reaction>
    <physiologicalReaction direction="left-to-right" evidence="10">
        <dbReference type="Rhea" id="RHEA:67549"/>
    </physiologicalReaction>
</comment>
<evidence type="ECO:0000256" key="8">
    <source>
        <dbReference type="ARBA" id="ARBA00022927"/>
    </source>
</evidence>
<sequence length="439" mass="48728">MTTVDIGRYKRLVQYFWDPEPTNNIASKSPIWCLGEEYLVSDKSSPSAVTESPPKEGGYLLAQSLSTTETTTPPDSTVGSLESSSEYDNCDTASTDGGWPTAFLDDFEAKIWLTYRSNFPAIAKSQDPKALSAMSLSVRLRSQLVDQGGFTSDTGWGCMIRSGQSLLANALLTLRMGREWRRGSSSNEERKILSLFADDPRAPYSIHKFVEHGASACGKHPGEWFGPSAAARCIQALTNSQVESELRVYITGDGSDVYEDTFMSIAKPNSTKFTPTLILVGTRLGLDKITPVYWEALKSSLQMPQSVGIAGGRPSSSHYFIGVQESDFFYLDPHQTRPALPFNDNVEDYTPEDIDSCHTRRLRRLHIKEMDPSMLIAFLIRDENDWKDWRRAVREVQGKGVIHVADRDPALHGLGAERDGAIDEVETFDDDDDDTVLNG</sequence>
<dbReference type="GO" id="GO:0008234">
    <property type="term" value="F:cysteine-type peptidase activity"/>
    <property type="evidence" value="ECO:0007669"/>
    <property type="project" value="UniProtKB-KW"/>
</dbReference>
<keyword evidence="7" id="KW-0788">Thiol protease</keyword>